<reference evidence="1 2" key="1">
    <citation type="submission" date="2024-02" db="EMBL/GenBank/DDBJ databases">
        <authorList>
            <person name="Chen Y."/>
            <person name="Shah S."/>
            <person name="Dougan E. K."/>
            <person name="Thang M."/>
            <person name="Chan C."/>
        </authorList>
    </citation>
    <scope>NUCLEOTIDE SEQUENCE [LARGE SCALE GENOMIC DNA]</scope>
</reference>
<dbReference type="EMBL" id="CAXAMN010000001">
    <property type="protein sequence ID" value="CAK8985225.1"/>
    <property type="molecule type" value="Genomic_DNA"/>
</dbReference>
<sequence>MEDSELQLVRRPSETLWGLCLETFAQSDSHVLLRLELRHFKSVCDRQLEAKGGGGGDRCIAETVFMVMYAEDNGEILTALAGVSAGGHTSHADVSWGQHMEAAVVARARMFPETACRKGGRRFLKFQSANSRALRFQFVECETGAMDCACLKGLRKLADSVGCGNALVPPPPPPPLPFEGHTSSSSKPPPLVPPNQCCTAIGPGAPSGLCRIGLQGDLLVLGSKDTGRVLCARLLAGATITVHGHDICISGKSIAPLRLQAHCFIGFGPSDGRGNSMMPPTFGANERH</sequence>
<organism evidence="1 2">
    <name type="scientific">Durusdinium trenchii</name>
    <dbReference type="NCBI Taxonomy" id="1381693"/>
    <lineage>
        <taxon>Eukaryota</taxon>
        <taxon>Sar</taxon>
        <taxon>Alveolata</taxon>
        <taxon>Dinophyceae</taxon>
        <taxon>Suessiales</taxon>
        <taxon>Symbiodiniaceae</taxon>
        <taxon>Durusdinium</taxon>
    </lineage>
</organism>
<protein>
    <submittedName>
        <fullName evidence="1">Uncharacterized protein</fullName>
    </submittedName>
</protein>
<name>A0ABP0H4S6_9DINO</name>
<dbReference type="Proteomes" id="UP001642484">
    <property type="component" value="Unassembled WGS sequence"/>
</dbReference>
<proteinExistence type="predicted"/>
<comment type="caution">
    <text evidence="1">The sequence shown here is derived from an EMBL/GenBank/DDBJ whole genome shotgun (WGS) entry which is preliminary data.</text>
</comment>
<accession>A0ABP0H4S6</accession>
<gene>
    <name evidence="1" type="ORF">CCMP2556_LOCUS26</name>
</gene>
<evidence type="ECO:0000313" key="2">
    <source>
        <dbReference type="Proteomes" id="UP001642484"/>
    </source>
</evidence>
<keyword evidence="2" id="KW-1185">Reference proteome</keyword>
<evidence type="ECO:0000313" key="1">
    <source>
        <dbReference type="EMBL" id="CAK8985225.1"/>
    </source>
</evidence>